<feature type="transmembrane region" description="Helical" evidence="1">
    <location>
        <begin position="36"/>
        <end position="54"/>
    </location>
</feature>
<gene>
    <name evidence="2" type="ORF">QF206_00265</name>
</gene>
<dbReference type="AlphaFoldDB" id="A0AAW6T0S1"/>
<comment type="caution">
    <text evidence="2">The sequence shown here is derived from an EMBL/GenBank/DDBJ whole genome shotgun (WGS) entry which is preliminary data.</text>
</comment>
<dbReference type="Proteomes" id="UP001321506">
    <property type="component" value="Unassembled WGS sequence"/>
</dbReference>
<proteinExistence type="predicted"/>
<evidence type="ECO:0000313" key="2">
    <source>
        <dbReference type="EMBL" id="MDI2097402.1"/>
    </source>
</evidence>
<accession>A0AAW6T0S1</accession>
<keyword evidence="1" id="KW-0472">Membrane</keyword>
<keyword evidence="1" id="KW-1133">Transmembrane helix</keyword>
<feature type="transmembrane region" description="Helical" evidence="1">
    <location>
        <begin position="127"/>
        <end position="152"/>
    </location>
</feature>
<dbReference type="RefSeq" id="WP_281487200.1">
    <property type="nucleotide sequence ID" value="NZ_JASATX010000001.1"/>
</dbReference>
<protein>
    <submittedName>
        <fullName evidence="2">Uncharacterized protein</fullName>
    </submittedName>
</protein>
<sequence>MTVEAASAEQLKLVHLYGLRIADELLAKQSNMINRASLVLAAAALLALVQPASIVNGWSWIPIALAVITALCALRAVALWKSKTVDVTLVPLDTLLSFAAVTLEAALVRDLFKQIEALKGDLARKAFWTKAAIALLIVTMISSALISGFAALKWI</sequence>
<reference evidence="2 3" key="1">
    <citation type="submission" date="2023-04" db="EMBL/GenBank/DDBJ databases">
        <title>Klugiella caeni sp. nov. isolated from the sludge of biochemical tank.</title>
        <authorList>
            <person name="Geng K."/>
        </authorList>
    </citation>
    <scope>NUCLEOTIDE SEQUENCE [LARGE SCALE GENOMIC DNA]</scope>
    <source>
        <strain evidence="2 3">YN-L-19</strain>
    </source>
</reference>
<keyword evidence="3" id="KW-1185">Reference proteome</keyword>
<evidence type="ECO:0000256" key="1">
    <source>
        <dbReference type="SAM" id="Phobius"/>
    </source>
</evidence>
<keyword evidence="1" id="KW-0812">Transmembrane</keyword>
<dbReference type="EMBL" id="JASATX010000001">
    <property type="protein sequence ID" value="MDI2097402.1"/>
    <property type="molecule type" value="Genomic_DNA"/>
</dbReference>
<feature type="transmembrane region" description="Helical" evidence="1">
    <location>
        <begin position="60"/>
        <end position="80"/>
    </location>
</feature>
<organism evidence="2 3">
    <name type="scientific">Ruicaihuangia caeni</name>
    <dbReference type="NCBI Taxonomy" id="3042517"/>
    <lineage>
        <taxon>Bacteria</taxon>
        <taxon>Bacillati</taxon>
        <taxon>Actinomycetota</taxon>
        <taxon>Actinomycetes</taxon>
        <taxon>Micrococcales</taxon>
        <taxon>Microbacteriaceae</taxon>
        <taxon>Ruicaihuangia</taxon>
    </lineage>
</organism>
<evidence type="ECO:0000313" key="3">
    <source>
        <dbReference type="Proteomes" id="UP001321506"/>
    </source>
</evidence>
<name>A0AAW6T0S1_9MICO</name>